<dbReference type="InterPro" id="IPR007487">
    <property type="entry name" value="ABC_transpt-TYRBP-like"/>
</dbReference>
<sequence length="337" mass="35433">MMKMNWKKKMAAAVALSSALVLAACGNGGETASSEESMTASKDAVKIGILQIMEHESLSAARIGFLEVLKEAGYVEGDNLIVDYQNAQGDQANLQSMAERLAGNNDIILSISTPASQAVANAEKENPVLFTAVTDPIDAGLVESAEKPGANITGTSDQGPLKEQIDLLLSVAANAKTVGIIYNSSEMNSVLQGDQAKQLLEAKGVNVEVMTVTSTNDVQQVMESLVQKVDAIYIPTDNTLASTMATVGKIAMEAKIPVIPGSTEMVDGGGLATYGIDFKELGRQTGKMALQILQDGKSPSEIPVEYPTTLNLVVNEEFAKALGIDPASIKLPESSNK</sequence>
<keyword evidence="1" id="KW-0732">Signal</keyword>
<evidence type="ECO:0008006" key="4">
    <source>
        <dbReference type="Google" id="ProtNLM"/>
    </source>
</evidence>
<dbReference type="InterPro" id="IPR028082">
    <property type="entry name" value="Peripla_BP_I"/>
</dbReference>
<evidence type="ECO:0000313" key="2">
    <source>
        <dbReference type="EMBL" id="CZQ79986.1"/>
    </source>
</evidence>
<dbReference type="AlphaFoldDB" id="A0A143Y588"/>
<proteinExistence type="predicted"/>
<dbReference type="SUPFAM" id="SSF53822">
    <property type="entry name" value="Periplasmic binding protein-like I"/>
    <property type="match status" value="1"/>
</dbReference>
<protein>
    <recommendedName>
        <fullName evidence="4">Abc transporter substrate-binding protein</fullName>
    </recommendedName>
</protein>
<evidence type="ECO:0000256" key="1">
    <source>
        <dbReference type="SAM" id="SignalP"/>
    </source>
</evidence>
<reference evidence="2 3" key="1">
    <citation type="submission" date="2016-02" db="EMBL/GenBank/DDBJ databases">
        <authorList>
            <person name="Wen L."/>
            <person name="He K."/>
            <person name="Yang H."/>
        </authorList>
    </citation>
    <scope>NUCLEOTIDE SEQUENCE [LARGE SCALE GENOMIC DNA]</scope>
    <source>
        <strain evidence="2">Trichococcus palustris</strain>
    </source>
</reference>
<feature type="chain" id="PRO_5038640272" description="Abc transporter substrate-binding protein" evidence="1">
    <location>
        <begin position="24"/>
        <end position="337"/>
    </location>
</feature>
<dbReference type="EMBL" id="FJNE01000001">
    <property type="protein sequence ID" value="CZQ79986.1"/>
    <property type="molecule type" value="Genomic_DNA"/>
</dbReference>
<dbReference type="Proteomes" id="UP000242754">
    <property type="component" value="Unassembled WGS sequence"/>
</dbReference>
<dbReference type="PANTHER" id="PTHR35271:SF1">
    <property type="entry name" value="ABC TRANSPORTER, SUBSTRATE-BINDING LIPOPROTEIN"/>
    <property type="match status" value="1"/>
</dbReference>
<feature type="signal peptide" evidence="1">
    <location>
        <begin position="1"/>
        <end position="23"/>
    </location>
</feature>
<gene>
    <name evidence="2" type="ORF">Tpal_24</name>
</gene>
<dbReference type="CDD" id="cd06325">
    <property type="entry name" value="PBP1_ABC_unchar_transporter"/>
    <property type="match status" value="1"/>
</dbReference>
<dbReference type="PANTHER" id="PTHR35271">
    <property type="entry name" value="ABC TRANSPORTER, SUBSTRATE-BINDING LIPOPROTEIN-RELATED"/>
    <property type="match status" value="1"/>
</dbReference>
<accession>A0A143Y588</accession>
<dbReference type="PROSITE" id="PS51257">
    <property type="entry name" value="PROKAR_LIPOPROTEIN"/>
    <property type="match status" value="1"/>
</dbReference>
<dbReference type="Pfam" id="PF04392">
    <property type="entry name" value="ABC_sub_bind"/>
    <property type="match status" value="1"/>
</dbReference>
<name>A0A143Y588_9LACT</name>
<dbReference type="STRING" id="140314.SAMN04488076_11829"/>
<dbReference type="Gene3D" id="3.40.50.2300">
    <property type="match status" value="2"/>
</dbReference>
<keyword evidence="3" id="KW-1185">Reference proteome</keyword>
<dbReference type="OrthoDB" id="9776955at2"/>
<evidence type="ECO:0000313" key="3">
    <source>
        <dbReference type="Proteomes" id="UP000242754"/>
    </source>
</evidence>
<organism evidence="2 3">
    <name type="scientific">Trichococcus palustris</name>
    <dbReference type="NCBI Taxonomy" id="140314"/>
    <lineage>
        <taxon>Bacteria</taxon>
        <taxon>Bacillati</taxon>
        <taxon>Bacillota</taxon>
        <taxon>Bacilli</taxon>
        <taxon>Lactobacillales</taxon>
        <taxon>Carnobacteriaceae</taxon>
        <taxon>Trichococcus</taxon>
    </lineage>
</organism>